<evidence type="ECO:0000259" key="2">
    <source>
        <dbReference type="SMART" id="SM00062"/>
    </source>
</evidence>
<accession>A0A2N3LXT6</accession>
<evidence type="ECO:0000256" key="1">
    <source>
        <dbReference type="ARBA" id="ARBA00022729"/>
    </source>
</evidence>
<keyword evidence="4" id="KW-1185">Reference proteome</keyword>
<name>A0A2N3LXT6_9HYPH</name>
<comment type="caution">
    <text evidence="3">The sequence shown here is derived from an EMBL/GenBank/DDBJ whole genome shotgun (WGS) entry which is preliminary data.</text>
</comment>
<dbReference type="OrthoDB" id="9796586at2"/>
<dbReference type="PANTHER" id="PTHR35936:SF35">
    <property type="entry name" value="L-CYSTINE-BINDING PROTEIN TCYJ"/>
    <property type="match status" value="1"/>
</dbReference>
<keyword evidence="1" id="KW-0732">Signal</keyword>
<evidence type="ECO:0000313" key="3">
    <source>
        <dbReference type="EMBL" id="PKR89398.1"/>
    </source>
</evidence>
<dbReference type="Gene3D" id="3.40.190.10">
    <property type="entry name" value="Periplasmic binding protein-like II"/>
    <property type="match status" value="2"/>
</dbReference>
<dbReference type="EMBL" id="PJNW01000005">
    <property type="protein sequence ID" value="PKR89398.1"/>
    <property type="molecule type" value="Genomic_DNA"/>
</dbReference>
<dbReference type="AlphaFoldDB" id="A0A2N3LXT6"/>
<dbReference type="InterPro" id="IPR001638">
    <property type="entry name" value="Solute-binding_3/MltF_N"/>
</dbReference>
<dbReference type="Proteomes" id="UP000233491">
    <property type="component" value="Unassembled WGS sequence"/>
</dbReference>
<gene>
    <name evidence="3" type="ORF">CXZ10_08400</name>
</gene>
<dbReference type="SMART" id="SM00062">
    <property type="entry name" value="PBPb"/>
    <property type="match status" value="1"/>
</dbReference>
<evidence type="ECO:0000313" key="4">
    <source>
        <dbReference type="Proteomes" id="UP000233491"/>
    </source>
</evidence>
<dbReference type="Pfam" id="PF00497">
    <property type="entry name" value="SBP_bac_3"/>
    <property type="match status" value="1"/>
</dbReference>
<protein>
    <recommendedName>
        <fullName evidence="2">Solute-binding protein family 3/N-terminal domain-containing protein</fullName>
    </recommendedName>
</protein>
<dbReference type="SUPFAM" id="SSF53850">
    <property type="entry name" value="Periplasmic binding protein-like II"/>
    <property type="match status" value="1"/>
</dbReference>
<organism evidence="3 4">
    <name type="scientific">Pleomorphomonas diazotrophica</name>
    <dbReference type="NCBI Taxonomy" id="1166257"/>
    <lineage>
        <taxon>Bacteria</taxon>
        <taxon>Pseudomonadati</taxon>
        <taxon>Pseudomonadota</taxon>
        <taxon>Alphaproteobacteria</taxon>
        <taxon>Hyphomicrobiales</taxon>
        <taxon>Pleomorphomonadaceae</taxon>
        <taxon>Pleomorphomonas</taxon>
    </lineage>
</organism>
<reference evidence="3 4" key="1">
    <citation type="submission" date="2017-12" db="EMBL/GenBank/DDBJ databases">
        <title>Anaerobic carbon monoxide metabolism by Pleomorphomonas carboxyditropha sp. nov., a new mesophilic hydrogenogenic carboxidotroph.</title>
        <authorList>
            <person name="Esquivel-Elizondo S."/>
            <person name="Krajmalnik-Brown R."/>
        </authorList>
    </citation>
    <scope>NUCLEOTIDE SEQUENCE [LARGE SCALE GENOMIC DNA]</scope>
    <source>
        <strain evidence="3 4">R5-392</strain>
    </source>
</reference>
<dbReference type="PANTHER" id="PTHR35936">
    <property type="entry name" value="MEMBRANE-BOUND LYTIC MUREIN TRANSGLYCOSYLASE F"/>
    <property type="match status" value="1"/>
</dbReference>
<feature type="domain" description="Solute-binding protein family 3/N-terminal" evidence="2">
    <location>
        <begin position="65"/>
        <end position="292"/>
    </location>
</feature>
<sequence length="294" mass="30906">MSCEQPPSRLKMRLSKPLIAATLGVLFCLFAPEGLPISVAQAAEADYPRLVPVGTGATAGASPPSIRFVTSDDFPPFNFVDGSGLITGFNVEVARAICARLSIPCTVQVRPFPLLLEAVRENKADAIAAGVADTPALRQHLSYSVPYFREPARFVRRWPALVEPSPRTLAGKSVGVVTGSRYADFIQDFFPAAKPQPAGSEAELFALLKSGEVDAVFTGAVGASFWLAGPVAKGCCAFSGGAYTEPAYFGDGMKIAVAADNAALKASIDGALRALDADGTLADLALRFFPESLY</sequence>
<proteinExistence type="predicted"/>